<organism evidence="2 3">
    <name type="scientific">Peptoclostridium acidaminophilum DSM 3953</name>
    <dbReference type="NCBI Taxonomy" id="1286171"/>
    <lineage>
        <taxon>Bacteria</taxon>
        <taxon>Bacillati</taxon>
        <taxon>Bacillota</taxon>
        <taxon>Clostridia</taxon>
        <taxon>Peptostreptococcales</taxon>
        <taxon>Peptoclostridiaceae</taxon>
        <taxon>Peptoclostridium</taxon>
    </lineage>
</organism>
<accession>W8T4V7</accession>
<protein>
    <recommendedName>
        <fullName evidence="1">Siphovirus-type tail component C-terminal domain-containing protein</fullName>
    </recommendedName>
</protein>
<dbReference type="Gene3D" id="2.60.120.860">
    <property type="match status" value="1"/>
</dbReference>
<keyword evidence="3" id="KW-1185">Reference proteome</keyword>
<dbReference type="AlphaFoldDB" id="W8T4V7"/>
<dbReference type="KEGG" id="eac:EAL2_c05980"/>
<reference evidence="2 3" key="1">
    <citation type="journal article" date="2014" name="Genome Announc.">
        <title>Complete Genome Sequence of Amino Acid-Utilizing Eubacterium acidaminophilum al-2 (DSM 3953).</title>
        <authorList>
            <person name="Poehlein A."/>
            <person name="Andreesen J.R."/>
            <person name="Daniel R."/>
        </authorList>
    </citation>
    <scope>NUCLEOTIDE SEQUENCE [LARGE SCALE GENOMIC DNA]</scope>
    <source>
        <strain evidence="2 3">DSM 3953</strain>
    </source>
</reference>
<evidence type="ECO:0000313" key="2">
    <source>
        <dbReference type="EMBL" id="AHM55900.1"/>
    </source>
</evidence>
<dbReference type="PATRIC" id="fig|1286171.3.peg.542"/>
<dbReference type="eggNOG" id="ENOG502Z963">
    <property type="taxonomic scope" value="Bacteria"/>
</dbReference>
<dbReference type="OrthoDB" id="3034278at2"/>
<dbReference type="Proteomes" id="UP000019591">
    <property type="component" value="Chromosome"/>
</dbReference>
<dbReference type="Pfam" id="PF22768">
    <property type="entry name" value="SPP1_Dit"/>
    <property type="match status" value="1"/>
</dbReference>
<dbReference type="HOGENOM" id="CLU_1076644_0_0_9"/>
<gene>
    <name evidence="2" type="ORF">EAL2_c05980</name>
</gene>
<evidence type="ECO:0000259" key="1">
    <source>
        <dbReference type="Pfam" id="PF22768"/>
    </source>
</evidence>
<dbReference type="STRING" id="1286171.EAL2_c05980"/>
<sequence length="258" mass="28692">MSKELWVYNGLQLSSRGKWDVEEVLEGIGVPKHRGSDIQIPFHNGNRWIKKRFDTRKMVLSMWIKGENKEDLDENIDSFLQAIGKSGLHTLRRVMRNGEIREAQAELLGGVNFAIRSPGYSKFALEFELADPFFYGLNPLTESISLTSSSQTETINNTGTAPTTKAIITMNGPMDSPKITNLENGIWLQYQGSINSGESVIVNTNDYTCTKEGENYIAALAHGGDPRWLILEAGYNQLEIEAGATGGTASIEFYPAYF</sequence>
<dbReference type="EMBL" id="CP007452">
    <property type="protein sequence ID" value="AHM55900.1"/>
    <property type="molecule type" value="Genomic_DNA"/>
</dbReference>
<dbReference type="InterPro" id="IPR054738">
    <property type="entry name" value="Siphovirus-type_tail_C"/>
</dbReference>
<proteinExistence type="predicted"/>
<name>W8T4V7_PEPAC</name>
<feature type="domain" description="Siphovirus-type tail component C-terminal" evidence="1">
    <location>
        <begin position="158"/>
        <end position="257"/>
    </location>
</feature>
<dbReference type="RefSeq" id="WP_025434943.1">
    <property type="nucleotide sequence ID" value="NZ_CP007452.1"/>
</dbReference>
<evidence type="ECO:0000313" key="3">
    <source>
        <dbReference type="Proteomes" id="UP000019591"/>
    </source>
</evidence>